<feature type="signal peptide" evidence="1">
    <location>
        <begin position="1"/>
        <end position="25"/>
    </location>
</feature>
<evidence type="ECO:0000313" key="4">
    <source>
        <dbReference type="Proteomes" id="UP001149314"/>
    </source>
</evidence>
<sequence length="204" mass="22334">MKTRLQHPLYLVALSSALISVSANAIPPVRAVDVKSFDVGGVKMGMSIEEAQAAMQKNFGIKPAQIRASKSMESQTPSIVTGSQQIIHLVYEENGTRMQVSFEPRVPYNKSNPMAVSHVTYEIPWTKENEVNMVEAALKKYGPVSTGGVFPVWCEKPMPTSGMGCESGTASLTMGNTKINLIDPAWQNAVINYMNQQKKTKPML</sequence>
<evidence type="ECO:0000256" key="1">
    <source>
        <dbReference type="SAM" id="SignalP"/>
    </source>
</evidence>
<proteinExistence type="predicted"/>
<reference evidence="3 5" key="2">
    <citation type="submission" date="2024-01" db="EMBL/GenBank/DDBJ databases">
        <title>Comparative Genomics of Leclercia adecarboxylata Strains Isolated from Several Sources.</title>
        <authorList>
            <person name="Yescas-Zazueta V."/>
            <person name="Balbuena-Alonso M.G."/>
            <person name="Valencia D."/>
            <person name="Mendez-Pfeiffer P.A."/>
            <person name="Ballesteros-Monrreal M.G."/>
            <person name="Rocha-Gracia R.D.C."/>
            <person name="Barrios-Villa E."/>
        </authorList>
    </citation>
    <scope>NUCLEOTIDE SEQUENCE [LARGE SCALE GENOMIC DNA]</scope>
    <source>
        <strain evidence="3 5">33MEM</strain>
    </source>
</reference>
<gene>
    <name evidence="2" type="ORF">OEZ79_22190</name>
    <name evidence="3" type="ORF">VOF76_25115</name>
</gene>
<dbReference type="AlphaFoldDB" id="A0A9X3YDJ6"/>
<dbReference type="RefSeq" id="WP_223263951.1">
    <property type="nucleotide sequence ID" value="NZ_CBCXZU010000003.1"/>
</dbReference>
<evidence type="ECO:0008006" key="6">
    <source>
        <dbReference type="Google" id="ProtNLM"/>
    </source>
</evidence>
<evidence type="ECO:0000313" key="2">
    <source>
        <dbReference type="EMBL" id="MDC6640940.1"/>
    </source>
</evidence>
<keyword evidence="1" id="KW-0732">Signal</keyword>
<comment type="caution">
    <text evidence="2">The sequence shown here is derived from an EMBL/GenBank/DDBJ whole genome shotgun (WGS) entry which is preliminary data.</text>
</comment>
<keyword evidence="5" id="KW-1185">Reference proteome</keyword>
<organism evidence="2 4">
    <name type="scientific">Leclercia adecarboxylata</name>
    <dbReference type="NCBI Taxonomy" id="83655"/>
    <lineage>
        <taxon>Bacteria</taxon>
        <taxon>Pseudomonadati</taxon>
        <taxon>Pseudomonadota</taxon>
        <taxon>Gammaproteobacteria</taxon>
        <taxon>Enterobacterales</taxon>
        <taxon>Enterobacteriaceae</taxon>
        <taxon>Leclercia</taxon>
    </lineage>
</organism>
<dbReference type="Proteomes" id="UP001149314">
    <property type="component" value="Unassembled WGS sequence"/>
</dbReference>
<evidence type="ECO:0000313" key="3">
    <source>
        <dbReference type="EMBL" id="MEC3939401.1"/>
    </source>
</evidence>
<accession>A0A9X3YDJ6</accession>
<evidence type="ECO:0000313" key="5">
    <source>
        <dbReference type="Proteomes" id="UP001357437"/>
    </source>
</evidence>
<reference evidence="2" key="1">
    <citation type="journal article" date="2023" name="Genes Genomics">
        <title>Genomic insights of Leclercia adecarboxylata strains linked to an outbreak in public hospitals in Mexico.</title>
        <authorList>
            <person name="Barrios-Villa E."/>
            <person name="Pacheco-Flores B."/>
            <person name="Lozano-Zarain P."/>
            <person name="Del Campo-Ortega R."/>
            <person name="de Jesus Ascencio-Montiel I."/>
            <person name="Gonzalez-Leon M."/>
            <person name="Camorlinga-Ponce M."/>
            <person name="Gaytan Cervantes F.J."/>
            <person name="Gonzalez Torres C."/>
            <person name="Aguilar E."/>
            <person name="Gonzalez Ibarra J."/>
            <person name="Torres Lopez F.J."/>
            <person name="Rosas-Vargas H."/>
            <person name="Gonzalez-Bonilla C.R."/>
            <person name="Del Carmen Rocha-Gracia R."/>
        </authorList>
    </citation>
    <scope>NUCLEOTIDE SEQUENCE</scope>
    <source>
        <strain evidence="2">Lac40</strain>
    </source>
</reference>
<dbReference type="EMBL" id="JAYMCU010000160">
    <property type="protein sequence ID" value="MEC3939401.1"/>
    <property type="molecule type" value="Genomic_DNA"/>
</dbReference>
<dbReference type="Proteomes" id="UP001357437">
    <property type="component" value="Unassembled WGS sequence"/>
</dbReference>
<name>A0A9X3YDJ6_9ENTR</name>
<feature type="chain" id="PRO_5040986509" description="DUF4412 domain-containing protein" evidence="1">
    <location>
        <begin position="26"/>
        <end position="204"/>
    </location>
</feature>
<dbReference type="EMBL" id="JAOURS010000036">
    <property type="protein sequence ID" value="MDC6640940.1"/>
    <property type="molecule type" value="Genomic_DNA"/>
</dbReference>
<protein>
    <recommendedName>
        <fullName evidence="6">DUF4412 domain-containing protein</fullName>
    </recommendedName>
</protein>